<accession>A0ABN9RZU3</accession>
<organism evidence="1 2">
    <name type="scientific">Prorocentrum cordatum</name>
    <dbReference type="NCBI Taxonomy" id="2364126"/>
    <lineage>
        <taxon>Eukaryota</taxon>
        <taxon>Sar</taxon>
        <taxon>Alveolata</taxon>
        <taxon>Dinophyceae</taxon>
        <taxon>Prorocentrales</taxon>
        <taxon>Prorocentraceae</taxon>
        <taxon>Prorocentrum</taxon>
    </lineage>
</organism>
<evidence type="ECO:0000313" key="1">
    <source>
        <dbReference type="EMBL" id="CAK0824960.1"/>
    </source>
</evidence>
<dbReference type="EMBL" id="CAUYUJ010008785">
    <property type="protein sequence ID" value="CAK0824960.1"/>
    <property type="molecule type" value="Genomic_DNA"/>
</dbReference>
<comment type="caution">
    <text evidence="1">The sequence shown here is derived from an EMBL/GenBank/DDBJ whole genome shotgun (WGS) entry which is preliminary data.</text>
</comment>
<feature type="non-terminal residue" evidence="1">
    <location>
        <position position="119"/>
    </location>
</feature>
<gene>
    <name evidence="1" type="ORF">PCOR1329_LOCUS25218</name>
</gene>
<proteinExistence type="predicted"/>
<dbReference type="Proteomes" id="UP001189429">
    <property type="component" value="Unassembled WGS sequence"/>
</dbReference>
<protein>
    <submittedName>
        <fullName evidence="1">Uncharacterized protein</fullName>
    </submittedName>
</protein>
<name>A0ABN9RZU3_9DINO</name>
<keyword evidence="2" id="KW-1185">Reference proteome</keyword>
<feature type="non-terminal residue" evidence="1">
    <location>
        <position position="1"/>
    </location>
</feature>
<evidence type="ECO:0000313" key="2">
    <source>
        <dbReference type="Proteomes" id="UP001189429"/>
    </source>
</evidence>
<reference evidence="1" key="1">
    <citation type="submission" date="2023-10" db="EMBL/GenBank/DDBJ databases">
        <authorList>
            <person name="Chen Y."/>
            <person name="Shah S."/>
            <person name="Dougan E. K."/>
            <person name="Thang M."/>
            <person name="Chan C."/>
        </authorList>
    </citation>
    <scope>NUCLEOTIDE SEQUENCE [LARGE SCALE GENOMIC DNA]</scope>
</reference>
<sequence>RHGDEDHPGQRADAFYLHMDGEVHRARLEGDLLVWDDGDIWARGRAEEDFEGRWALQNVPGIVHVIKDGQIHGPDGYKIDFAVRGRDRLCIELQGAVHVAELLGEQLVWDDGDTWVREQ</sequence>